<feature type="domain" description="Alpha/beta hydrolase fold-3" evidence="2">
    <location>
        <begin position="85"/>
        <end position="293"/>
    </location>
</feature>
<proteinExistence type="predicted"/>
<dbReference type="InterPro" id="IPR029058">
    <property type="entry name" value="AB_hydrolase_fold"/>
</dbReference>
<dbReference type="SUPFAM" id="SSF53474">
    <property type="entry name" value="alpha/beta-Hydrolases"/>
    <property type="match status" value="1"/>
</dbReference>
<name>A0A6M2BLP0_9GAMM</name>
<dbReference type="PANTHER" id="PTHR48081">
    <property type="entry name" value="AB HYDROLASE SUPERFAMILY PROTEIN C4A8.06C"/>
    <property type="match status" value="1"/>
</dbReference>
<keyword evidence="1 3" id="KW-0378">Hydrolase</keyword>
<dbReference type="AlphaFoldDB" id="A0A6M2BLP0"/>
<dbReference type="Gene3D" id="3.40.50.1820">
    <property type="entry name" value="alpha/beta hydrolase"/>
    <property type="match status" value="1"/>
</dbReference>
<dbReference type="PANTHER" id="PTHR48081:SF8">
    <property type="entry name" value="ALPHA_BETA HYDROLASE FOLD-3 DOMAIN-CONTAINING PROTEIN-RELATED"/>
    <property type="match status" value="1"/>
</dbReference>
<evidence type="ECO:0000259" key="2">
    <source>
        <dbReference type="Pfam" id="PF07859"/>
    </source>
</evidence>
<reference evidence="3 4" key="1">
    <citation type="journal article" date="2014" name="Int. J. Syst. Evol. Microbiol.">
        <title>Solimonas terrae sp. nov., isolated from soil.</title>
        <authorList>
            <person name="Kim S.J."/>
            <person name="Moon J.Y."/>
            <person name="Weon H.Y."/>
            <person name="Ahn J.H."/>
            <person name="Chen W.M."/>
            <person name="Kwon S.W."/>
        </authorList>
    </citation>
    <scope>NUCLEOTIDE SEQUENCE [LARGE SCALE GENOMIC DNA]</scope>
    <source>
        <strain evidence="3 4">KIS83-12</strain>
    </source>
</reference>
<evidence type="ECO:0000256" key="1">
    <source>
        <dbReference type="ARBA" id="ARBA00022801"/>
    </source>
</evidence>
<sequence length="322" mass="34152">MSSNSRHLVDPELLDLLDALPTTTFSADILGALREAPMPEYPIETAAAADNVRCTIEHASADGNAPAVGLRVYRPASVTAAMGCLLHIHGGGFVRGGAAAHQNQHRQLAAMLGCVVVSVDYRLAPETRFPGNLDDCMSALSWIVEHAASLSVDPARIGVVGESAGGGLAACLCLAARDRGKLKPAFLHMMYPMLDDRTCSASEPHPHSGDYIWNRESNHFGWSSLLGVPPGSDAVSPYAAAARAAHLRGLPPTFICTGSLDLFVDENLEFAKRLMRDGVPTELHVFAGAVHGFDYHPSARIAVAARQASLSALKAFLAGRDR</sequence>
<evidence type="ECO:0000313" key="4">
    <source>
        <dbReference type="Proteomes" id="UP000472676"/>
    </source>
</evidence>
<keyword evidence="4" id="KW-1185">Reference proteome</keyword>
<organism evidence="3 4">
    <name type="scientific">Solimonas terrae</name>
    <dbReference type="NCBI Taxonomy" id="1396819"/>
    <lineage>
        <taxon>Bacteria</taxon>
        <taxon>Pseudomonadati</taxon>
        <taxon>Pseudomonadota</taxon>
        <taxon>Gammaproteobacteria</taxon>
        <taxon>Nevskiales</taxon>
        <taxon>Nevskiaceae</taxon>
        <taxon>Solimonas</taxon>
    </lineage>
</organism>
<dbReference type="Proteomes" id="UP000472676">
    <property type="component" value="Unassembled WGS sequence"/>
</dbReference>
<dbReference type="InterPro" id="IPR050300">
    <property type="entry name" value="GDXG_lipolytic_enzyme"/>
</dbReference>
<dbReference type="InterPro" id="IPR013094">
    <property type="entry name" value="AB_hydrolase_3"/>
</dbReference>
<accession>A0A6M2BLP0</accession>
<protein>
    <submittedName>
        <fullName evidence="3">Alpha/beta hydrolase</fullName>
    </submittedName>
</protein>
<dbReference type="RefSeq" id="WP_166250684.1">
    <property type="nucleotide sequence ID" value="NZ_JAAMOW010000001.1"/>
</dbReference>
<comment type="caution">
    <text evidence="3">The sequence shown here is derived from an EMBL/GenBank/DDBJ whole genome shotgun (WGS) entry which is preliminary data.</text>
</comment>
<dbReference type="GO" id="GO:0016787">
    <property type="term" value="F:hydrolase activity"/>
    <property type="evidence" value="ECO:0007669"/>
    <property type="project" value="UniProtKB-KW"/>
</dbReference>
<evidence type="ECO:0000313" key="3">
    <source>
        <dbReference type="EMBL" id="NGY03260.1"/>
    </source>
</evidence>
<dbReference type="Pfam" id="PF07859">
    <property type="entry name" value="Abhydrolase_3"/>
    <property type="match status" value="1"/>
</dbReference>
<gene>
    <name evidence="3" type="ORF">G7Y85_00630</name>
</gene>
<dbReference type="EMBL" id="JAAMOW010000001">
    <property type="protein sequence ID" value="NGY03260.1"/>
    <property type="molecule type" value="Genomic_DNA"/>
</dbReference>